<feature type="signal peptide" evidence="1">
    <location>
        <begin position="1"/>
        <end position="20"/>
    </location>
</feature>
<gene>
    <name evidence="2" type="ORF">FG87_43395</name>
</gene>
<dbReference type="Proteomes" id="UP000031364">
    <property type="component" value="Unassembled WGS sequence"/>
</dbReference>
<feature type="chain" id="PRO_5046108030" evidence="1">
    <location>
        <begin position="21"/>
        <end position="138"/>
    </location>
</feature>
<organism evidence="2 3">
    <name type="scientific">Nocardia vulneris</name>
    <dbReference type="NCBI Taxonomy" id="1141657"/>
    <lineage>
        <taxon>Bacteria</taxon>
        <taxon>Bacillati</taxon>
        <taxon>Actinomycetota</taxon>
        <taxon>Actinomycetes</taxon>
        <taxon>Mycobacteriales</taxon>
        <taxon>Nocardiaceae</taxon>
        <taxon>Nocardia</taxon>
    </lineage>
</organism>
<sequence>MATLGALAATIALAAPQAGAAVTNMHIEQGQSFGSSDALGTGCSYEVTITTDPGTTIGMLDQIGDDPRTADHKQFRPGKIVADASGTARTTWIPDRKGPHKLVALELTDGDDFEAYVRRGQINVGTGINLGPACAVLP</sequence>
<dbReference type="EMBL" id="JNFP01000137">
    <property type="protein sequence ID" value="KIA59445.1"/>
    <property type="molecule type" value="Genomic_DNA"/>
</dbReference>
<accession>A0ABR4Z278</accession>
<proteinExistence type="predicted"/>
<evidence type="ECO:0000256" key="1">
    <source>
        <dbReference type="SAM" id="SignalP"/>
    </source>
</evidence>
<keyword evidence="1" id="KW-0732">Signal</keyword>
<evidence type="ECO:0000313" key="2">
    <source>
        <dbReference type="EMBL" id="KIA59445.1"/>
    </source>
</evidence>
<keyword evidence="3" id="KW-1185">Reference proteome</keyword>
<reference evidence="2 3" key="1">
    <citation type="journal article" date="2014" name="Int. J. Syst. Evol. Microbiol.">
        <title>Nocardia vulneris sp. nov., isolated from wounds of human patients in North America.</title>
        <authorList>
            <person name="Lasker B.A."/>
            <person name="Bell M."/>
            <person name="Klenk H.P."/>
            <person name="Sproer C."/>
            <person name="Schumann C."/>
            <person name="Schumann P."/>
            <person name="Brown J.M."/>
        </authorList>
    </citation>
    <scope>NUCLEOTIDE SEQUENCE [LARGE SCALE GENOMIC DNA]</scope>
    <source>
        <strain evidence="2 3">W9851</strain>
    </source>
</reference>
<comment type="caution">
    <text evidence="2">The sequence shown here is derived from an EMBL/GenBank/DDBJ whole genome shotgun (WGS) entry which is preliminary data.</text>
</comment>
<name>A0ABR4Z278_9NOCA</name>
<protein>
    <submittedName>
        <fullName evidence="2">Uncharacterized protein</fullName>
    </submittedName>
</protein>
<evidence type="ECO:0000313" key="3">
    <source>
        <dbReference type="Proteomes" id="UP000031364"/>
    </source>
</evidence>